<dbReference type="Pfam" id="PF01757">
    <property type="entry name" value="Acyl_transf_3"/>
    <property type="match status" value="1"/>
</dbReference>
<feature type="transmembrane region" description="Helical" evidence="2">
    <location>
        <begin position="82"/>
        <end position="100"/>
    </location>
</feature>
<keyword evidence="4" id="KW-0012">Acyltransferase</keyword>
<gene>
    <name evidence="4" type="ORF">RM590_01335</name>
</gene>
<feature type="transmembrane region" description="Helical" evidence="2">
    <location>
        <begin position="266"/>
        <end position="286"/>
    </location>
</feature>
<feature type="transmembrane region" description="Helical" evidence="2">
    <location>
        <begin position="298"/>
        <end position="317"/>
    </location>
</feature>
<sequence length="418" mass="45979">MTRLPSLTGLRFPCAMAVFLAHAWWVPELFASETARSAVLPVLPFAMTGVSCFFVISGFVLTWSAREDDTPRAFWRRRAAKIYPSHVLVWVALLIFLLALGADPIGEDREGSLPWLAVLTNLFLVHSWSPDWRFTAGVNIVTWSLTVEVFAYALLPLLLRVLRRVRPERLWAVAGVTVAVIWAVPLAVLPLGGENVPEVDVPRWHFWLPYMFPLARLPEFVLGAVLALLLRSGRRAPVGMTGAAGLIFVSLSAGAALLPFPFLPVAVTAVPVGLLVMAAAAADVSGGRSWLRRPVPEFLGRISFTFYLVHWPVILVLDRLWGRREWPVPQALGMTVLFAAGSLVAAWLLHRTVEVPLTRRLAARPRPLPGAPHDDDRHRASPAPDPARGVHPPRTAQVPLPEPDGGRARRDGGPARRT</sequence>
<dbReference type="InterPro" id="IPR002656">
    <property type="entry name" value="Acyl_transf_3_dom"/>
</dbReference>
<reference evidence="5" key="1">
    <citation type="submission" date="2023-07" db="EMBL/GenBank/DDBJ databases">
        <title>30 novel species of actinomycetes from the DSMZ collection.</title>
        <authorList>
            <person name="Nouioui I."/>
        </authorList>
    </citation>
    <scope>NUCLEOTIDE SEQUENCE [LARGE SCALE GENOMIC DNA]</scope>
    <source>
        <strain evidence="5">DSM 44938</strain>
    </source>
</reference>
<keyword evidence="5" id="KW-1185">Reference proteome</keyword>
<evidence type="ECO:0000256" key="1">
    <source>
        <dbReference type="SAM" id="MobiDB-lite"/>
    </source>
</evidence>
<dbReference type="RefSeq" id="WP_311702421.1">
    <property type="nucleotide sequence ID" value="NZ_JAVREL010000001.1"/>
</dbReference>
<feature type="transmembrane region" description="Helical" evidence="2">
    <location>
        <begin position="6"/>
        <end position="26"/>
    </location>
</feature>
<keyword evidence="2" id="KW-0472">Membrane</keyword>
<organism evidence="4 5">
    <name type="scientific">Streptomyces litchfieldiae</name>
    <dbReference type="NCBI Taxonomy" id="3075543"/>
    <lineage>
        <taxon>Bacteria</taxon>
        <taxon>Bacillati</taxon>
        <taxon>Actinomycetota</taxon>
        <taxon>Actinomycetes</taxon>
        <taxon>Kitasatosporales</taxon>
        <taxon>Streptomycetaceae</taxon>
        <taxon>Streptomyces</taxon>
    </lineage>
</organism>
<name>A0ABU2MIG0_9ACTN</name>
<feature type="region of interest" description="Disordered" evidence="1">
    <location>
        <begin position="364"/>
        <end position="418"/>
    </location>
</feature>
<dbReference type="PANTHER" id="PTHR23028:SF131">
    <property type="entry name" value="BLR2367 PROTEIN"/>
    <property type="match status" value="1"/>
</dbReference>
<evidence type="ECO:0000313" key="5">
    <source>
        <dbReference type="Proteomes" id="UP001183246"/>
    </source>
</evidence>
<evidence type="ECO:0000313" key="4">
    <source>
        <dbReference type="EMBL" id="MDT0341305.1"/>
    </source>
</evidence>
<protein>
    <submittedName>
        <fullName evidence="4">Acyltransferase</fullName>
        <ecNumber evidence="4">2.3.-.-</ecNumber>
    </submittedName>
</protein>
<feature type="domain" description="Acyltransferase 3" evidence="3">
    <location>
        <begin position="6"/>
        <end position="349"/>
    </location>
</feature>
<dbReference type="InterPro" id="IPR050879">
    <property type="entry name" value="Acyltransferase_3"/>
</dbReference>
<keyword evidence="2" id="KW-0812">Transmembrane</keyword>
<proteinExistence type="predicted"/>
<evidence type="ECO:0000259" key="3">
    <source>
        <dbReference type="Pfam" id="PF01757"/>
    </source>
</evidence>
<dbReference type="GO" id="GO:0016746">
    <property type="term" value="F:acyltransferase activity"/>
    <property type="evidence" value="ECO:0007669"/>
    <property type="project" value="UniProtKB-KW"/>
</dbReference>
<dbReference type="EMBL" id="JAVREL010000001">
    <property type="protein sequence ID" value="MDT0341305.1"/>
    <property type="molecule type" value="Genomic_DNA"/>
</dbReference>
<comment type="caution">
    <text evidence="4">The sequence shown here is derived from an EMBL/GenBank/DDBJ whole genome shotgun (WGS) entry which is preliminary data.</text>
</comment>
<feature type="transmembrane region" description="Helical" evidence="2">
    <location>
        <begin position="329"/>
        <end position="350"/>
    </location>
</feature>
<feature type="transmembrane region" description="Helical" evidence="2">
    <location>
        <begin position="38"/>
        <end position="62"/>
    </location>
</feature>
<dbReference type="Proteomes" id="UP001183246">
    <property type="component" value="Unassembled WGS sequence"/>
</dbReference>
<feature type="transmembrane region" description="Helical" evidence="2">
    <location>
        <begin position="242"/>
        <end position="260"/>
    </location>
</feature>
<accession>A0ABU2MIG0</accession>
<evidence type="ECO:0000256" key="2">
    <source>
        <dbReference type="SAM" id="Phobius"/>
    </source>
</evidence>
<feature type="compositionally biased region" description="Basic and acidic residues" evidence="1">
    <location>
        <begin position="404"/>
        <end position="418"/>
    </location>
</feature>
<keyword evidence="2" id="KW-1133">Transmembrane helix</keyword>
<feature type="transmembrane region" description="Helical" evidence="2">
    <location>
        <begin position="210"/>
        <end position="230"/>
    </location>
</feature>
<feature type="transmembrane region" description="Helical" evidence="2">
    <location>
        <begin position="170"/>
        <end position="190"/>
    </location>
</feature>
<dbReference type="PANTHER" id="PTHR23028">
    <property type="entry name" value="ACETYLTRANSFERASE"/>
    <property type="match status" value="1"/>
</dbReference>
<dbReference type="EC" id="2.3.-.-" evidence="4"/>
<feature type="transmembrane region" description="Helical" evidence="2">
    <location>
        <begin position="140"/>
        <end position="158"/>
    </location>
</feature>
<keyword evidence="4" id="KW-0808">Transferase</keyword>